<dbReference type="InterPro" id="IPR003838">
    <property type="entry name" value="ABC3_permease_C"/>
</dbReference>
<dbReference type="GO" id="GO:0005886">
    <property type="term" value="C:plasma membrane"/>
    <property type="evidence" value="ECO:0007669"/>
    <property type="project" value="UniProtKB-SubCell"/>
</dbReference>
<evidence type="ECO:0000313" key="9">
    <source>
        <dbReference type="Proteomes" id="UP000463051"/>
    </source>
</evidence>
<feature type="transmembrane region" description="Helical" evidence="6">
    <location>
        <begin position="526"/>
        <end position="548"/>
    </location>
</feature>
<dbReference type="InterPro" id="IPR052536">
    <property type="entry name" value="ABC-4_Integral_Memb_Prot"/>
</dbReference>
<name>A0A7X2L416_9BACL</name>
<comment type="caution">
    <text evidence="8">The sequence shown here is derived from an EMBL/GenBank/DDBJ whole genome shotgun (WGS) entry which is preliminary data.</text>
</comment>
<gene>
    <name evidence="8" type="ORF">GJB61_18300</name>
</gene>
<accession>A0A7X2L416</accession>
<evidence type="ECO:0000256" key="1">
    <source>
        <dbReference type="ARBA" id="ARBA00004651"/>
    </source>
</evidence>
<feature type="transmembrane region" description="Helical" evidence="6">
    <location>
        <begin position="18"/>
        <end position="38"/>
    </location>
</feature>
<keyword evidence="5 6" id="KW-0472">Membrane</keyword>
<dbReference type="PANTHER" id="PTHR46795:SF3">
    <property type="entry name" value="ABC TRANSPORTER PERMEASE"/>
    <property type="match status" value="1"/>
</dbReference>
<feature type="transmembrane region" description="Helical" evidence="6">
    <location>
        <begin position="198"/>
        <end position="221"/>
    </location>
</feature>
<keyword evidence="4 6" id="KW-1133">Transmembrane helix</keyword>
<dbReference type="InterPro" id="IPR027022">
    <property type="entry name" value="ABC_permease_BceB-typ"/>
</dbReference>
<comment type="similarity">
    <text evidence="6">Belongs to the ABC-4 integral membrane protein family.</text>
</comment>
<dbReference type="PANTHER" id="PTHR46795">
    <property type="entry name" value="ABC TRANSPORTER PERMEASE-RELATED-RELATED"/>
    <property type="match status" value="1"/>
</dbReference>
<feature type="transmembrane region" description="Helical" evidence="6">
    <location>
        <begin position="154"/>
        <end position="177"/>
    </location>
</feature>
<feature type="transmembrane region" description="Helical" evidence="6">
    <location>
        <begin position="292"/>
        <end position="313"/>
    </location>
</feature>
<sequence>MTVFELALRSMRQNVKHYYLYFFALIFSMSLFFVFSSLQHDQQVQSMLESSDKFLTAFQSAAILLIVIIVIFTISSNQIFLRRRSREIGLYQLIGLSKGRVARYLIIENVLLGFGALISGIICGALVSRLFVLILMKLLSLDGLPAIDFSLPAAFDTAIVFVLVVVITSVQMIFMIYRSTLLNLFQADQQPDLSSQPPSVLASILTAIYAVLGIVLLGYGYELSGRMVDEQLVVNALMVILSTIAGTYILFRVTIKWCFSWIRRRKQGHLGLYNSLSLAPLMHRMKGSANSLTLITVLSALTITLVTMAYSFYYSAEHDTRLAMPDDFAFENRLQDTQAFTSELESKGIHFNHHTIQAIRTTGVILNRLDESSRIEERLIWLPAEQLHKAGRNVSVPSKGDAVQYNAGGLNAFDDIDLSKRYPTGIELQADGQNVSYTLNELVLENMLNSNIFGSQMVVSEATLKDIEDKMFKTLDFEKVQFDAYRISDKAELALASSLYEKYKLDDHFSYDFYSQYRSALELSGLLIFIAAFLGLAFLASTGSILYFKQMTEAEQEKQSFKTLRQLGFDEKMIMKGIVRKQMVVFLLPLFIGILHSFFAVKAASFMIISDITIPAVTSIVAYTAIYFLFAIFTLGYYRKVVKHAML</sequence>
<keyword evidence="3 6" id="KW-0812">Transmembrane</keyword>
<protein>
    <submittedName>
        <fullName evidence="8">FtsX-like permease family protein</fullName>
    </submittedName>
</protein>
<evidence type="ECO:0000256" key="3">
    <source>
        <dbReference type="ARBA" id="ARBA00022692"/>
    </source>
</evidence>
<feature type="transmembrane region" description="Helical" evidence="6">
    <location>
        <begin position="583"/>
        <end position="608"/>
    </location>
</feature>
<feature type="domain" description="ABC3 transporter permease C-terminal" evidence="7">
    <location>
        <begin position="61"/>
        <end position="179"/>
    </location>
</feature>
<feature type="domain" description="ABC3 transporter permease C-terminal" evidence="7">
    <location>
        <begin position="533"/>
        <end position="641"/>
    </location>
</feature>
<dbReference type="Pfam" id="PF02687">
    <property type="entry name" value="FtsX"/>
    <property type="match status" value="2"/>
</dbReference>
<evidence type="ECO:0000259" key="7">
    <source>
        <dbReference type="Pfam" id="PF02687"/>
    </source>
</evidence>
<keyword evidence="2 6" id="KW-1003">Cell membrane</keyword>
<evidence type="ECO:0000256" key="6">
    <source>
        <dbReference type="PIRNR" id="PIRNR018968"/>
    </source>
</evidence>
<evidence type="ECO:0000256" key="2">
    <source>
        <dbReference type="ARBA" id="ARBA00022475"/>
    </source>
</evidence>
<keyword evidence="6" id="KW-0813">Transport</keyword>
<dbReference type="EMBL" id="WJXB01000007">
    <property type="protein sequence ID" value="MRN54936.1"/>
    <property type="molecule type" value="Genomic_DNA"/>
</dbReference>
<feature type="transmembrane region" description="Helical" evidence="6">
    <location>
        <begin position="58"/>
        <end position="80"/>
    </location>
</feature>
<keyword evidence="9" id="KW-1185">Reference proteome</keyword>
<comment type="subcellular location">
    <subcellularLocation>
        <location evidence="1 6">Cell membrane</location>
        <topology evidence="1 6">Multi-pass membrane protein</topology>
    </subcellularLocation>
</comment>
<feature type="transmembrane region" description="Helical" evidence="6">
    <location>
        <begin position="233"/>
        <end position="255"/>
    </location>
</feature>
<feature type="transmembrane region" description="Helical" evidence="6">
    <location>
        <begin position="620"/>
        <end position="638"/>
    </location>
</feature>
<dbReference type="GO" id="GO:0055085">
    <property type="term" value="P:transmembrane transport"/>
    <property type="evidence" value="ECO:0007669"/>
    <property type="project" value="UniProtKB-UniRule"/>
</dbReference>
<dbReference type="AlphaFoldDB" id="A0A7X2L416"/>
<evidence type="ECO:0000256" key="5">
    <source>
        <dbReference type="ARBA" id="ARBA00023136"/>
    </source>
</evidence>
<feature type="transmembrane region" description="Helical" evidence="6">
    <location>
        <begin position="101"/>
        <end position="134"/>
    </location>
</feature>
<proteinExistence type="inferred from homology"/>
<evidence type="ECO:0000256" key="4">
    <source>
        <dbReference type="ARBA" id="ARBA00022989"/>
    </source>
</evidence>
<evidence type="ECO:0000313" key="8">
    <source>
        <dbReference type="EMBL" id="MRN54936.1"/>
    </source>
</evidence>
<dbReference type="Proteomes" id="UP000463051">
    <property type="component" value="Unassembled WGS sequence"/>
</dbReference>
<organism evidence="8 9">
    <name type="scientific">Paenibacillus monticola</name>
    <dbReference type="NCBI Taxonomy" id="2666075"/>
    <lineage>
        <taxon>Bacteria</taxon>
        <taxon>Bacillati</taxon>
        <taxon>Bacillota</taxon>
        <taxon>Bacilli</taxon>
        <taxon>Bacillales</taxon>
        <taxon>Paenibacillaceae</taxon>
        <taxon>Paenibacillus</taxon>
    </lineage>
</organism>
<dbReference type="PIRSF" id="PIRSF018968">
    <property type="entry name" value="ABC_permease_BceB"/>
    <property type="match status" value="1"/>
</dbReference>
<reference evidence="8 9" key="1">
    <citation type="submission" date="2019-11" db="EMBL/GenBank/DDBJ databases">
        <title>Paenibacillus monticola sp. nov., a novel PGPR strain isolated from mountain sample in China.</title>
        <authorList>
            <person name="Zhao Q."/>
            <person name="Li H.-P."/>
            <person name="Zhang J.-L."/>
        </authorList>
    </citation>
    <scope>NUCLEOTIDE SEQUENCE [LARGE SCALE GENOMIC DNA]</scope>
    <source>
        <strain evidence="8 9">LC-T2</strain>
    </source>
</reference>